<dbReference type="Proteomes" id="UP000253345">
    <property type="component" value="Unassembled WGS sequence"/>
</dbReference>
<evidence type="ECO:0000313" key="1">
    <source>
        <dbReference type="EMBL" id="RCW80263.1"/>
    </source>
</evidence>
<dbReference type="EMBL" id="QPJL01000020">
    <property type="protein sequence ID" value="RCW80263.1"/>
    <property type="molecule type" value="Genomic_DNA"/>
</dbReference>
<gene>
    <name evidence="1" type="ORF">DFP89_12039</name>
</gene>
<sequence length="113" mass="12805">MTMMSSVIAFEPRAGQPRLSRPRLLVQAARAGQSGWRRERDLRRVLKCESLPRPEAALARLHAEEARHDQARRENRAEYDLHRHIMLLIAILAETAEIAPRAVLPLGGGRIAR</sequence>
<evidence type="ECO:0000313" key="2">
    <source>
        <dbReference type="Proteomes" id="UP000253345"/>
    </source>
</evidence>
<dbReference type="RefSeq" id="WP_114350260.1">
    <property type="nucleotide sequence ID" value="NZ_QPJL01000020.1"/>
</dbReference>
<dbReference type="Pfam" id="PF20083">
    <property type="entry name" value="DUF6477"/>
    <property type="match status" value="1"/>
</dbReference>
<accession>A0A368YJ51</accession>
<dbReference type="InterPro" id="IPR045516">
    <property type="entry name" value="DUF6477"/>
</dbReference>
<organism evidence="1 2">
    <name type="scientific">Paracoccus lutimaris</name>
    <dbReference type="NCBI Taxonomy" id="1490030"/>
    <lineage>
        <taxon>Bacteria</taxon>
        <taxon>Pseudomonadati</taxon>
        <taxon>Pseudomonadota</taxon>
        <taxon>Alphaproteobacteria</taxon>
        <taxon>Rhodobacterales</taxon>
        <taxon>Paracoccaceae</taxon>
        <taxon>Paracoccus</taxon>
    </lineage>
</organism>
<protein>
    <submittedName>
        <fullName evidence="1">Uncharacterized protein</fullName>
    </submittedName>
</protein>
<reference evidence="1 2" key="1">
    <citation type="submission" date="2018-07" db="EMBL/GenBank/DDBJ databases">
        <title>Genomic Encyclopedia of Type Strains, Phase III (KMG-III): the genomes of soil and plant-associated and newly described type strains.</title>
        <authorList>
            <person name="Whitman W."/>
        </authorList>
    </citation>
    <scope>NUCLEOTIDE SEQUENCE [LARGE SCALE GENOMIC DNA]</scope>
    <source>
        <strain evidence="1 2">CECT 8525</strain>
    </source>
</reference>
<name>A0A368YJ51_9RHOB</name>
<comment type="caution">
    <text evidence="1">The sequence shown here is derived from an EMBL/GenBank/DDBJ whole genome shotgun (WGS) entry which is preliminary data.</text>
</comment>
<keyword evidence="2" id="KW-1185">Reference proteome</keyword>
<dbReference type="OrthoDB" id="7778847at2"/>
<dbReference type="AlphaFoldDB" id="A0A368YJ51"/>
<proteinExistence type="predicted"/>